<dbReference type="PROSITE" id="PS51193">
    <property type="entry name" value="HELICASE_ATP_BIND_2"/>
    <property type="match status" value="1"/>
</dbReference>
<dbReference type="InterPro" id="IPR011545">
    <property type="entry name" value="DEAD/DEAH_box_helicase_dom"/>
</dbReference>
<keyword evidence="7" id="KW-1185">Reference proteome</keyword>
<dbReference type="PANTHER" id="PTHR11472">
    <property type="entry name" value="DNA REPAIR DEAD HELICASE RAD3/XP-D SUBFAMILY MEMBER"/>
    <property type="match status" value="1"/>
</dbReference>
<dbReference type="GO" id="GO:0006281">
    <property type="term" value="P:DNA repair"/>
    <property type="evidence" value="ECO:0007669"/>
    <property type="project" value="TreeGrafter"/>
</dbReference>
<dbReference type="InterPro" id="IPR006555">
    <property type="entry name" value="ATP-dep_Helicase_C"/>
</dbReference>
<dbReference type="AlphaFoldDB" id="A0A3L8PT93"/>
<dbReference type="GO" id="GO:0016818">
    <property type="term" value="F:hydrolase activity, acting on acid anhydrides, in phosphorus-containing anhydrides"/>
    <property type="evidence" value="ECO:0007669"/>
    <property type="project" value="InterPro"/>
</dbReference>
<evidence type="ECO:0000259" key="5">
    <source>
        <dbReference type="PROSITE" id="PS51193"/>
    </source>
</evidence>
<dbReference type="OrthoDB" id="9805194at2"/>
<evidence type="ECO:0000256" key="1">
    <source>
        <dbReference type="ARBA" id="ARBA00022741"/>
    </source>
</evidence>
<dbReference type="Proteomes" id="UP000281474">
    <property type="component" value="Unassembled WGS sequence"/>
</dbReference>
<proteinExistence type="inferred from homology"/>
<gene>
    <name evidence="6" type="ORF">D5018_16170</name>
</gene>
<evidence type="ECO:0000256" key="3">
    <source>
        <dbReference type="ARBA" id="ARBA00022840"/>
    </source>
</evidence>
<dbReference type="Gene3D" id="3.40.50.300">
    <property type="entry name" value="P-loop containing nucleotide triphosphate hydrolases"/>
    <property type="match status" value="2"/>
</dbReference>
<sequence length="639" mass="72176">MKKLALNNRFQQLVDQYFADIGYLAQSIRGYRFREGQKYMAELVAQTIINNDNAVIEAGTGIGKSFGYLIPALLSNKKVVISTATKNLQQQLYDKDLPAIVTMVNPKLKVSILKGVANYLCKLKLQYQLNHAVSHDQVFLAELLRINQWQMVSKDGDLNKLNTVSEKADSVQSVRTDYTSCTGKACEFYADCFFKRAASHANQADVAILNHHILAKEVQNYTQCDSKILNDEAVLIVDEAHSFPDVIAETCGVNISFYQVIRTIDAFFQAYKLEAGDIPALERSHQTFLKTSETLRLLIKTKEQFRINFDLLLKERNSAHVWWQWLIAIKEMKNLLSLLEGRLSELPLYDAQLEDITKQLDGLSQHQTIGTYVVIESHLHYIRFKEVLINSSSKMKAIVDSSITCIFTSATMQIDGTLSYIKEQLGLKSCIEAIIATPFLYQQHAMLYVPQYTNLDDIRVCIDLIDKNKGRTFILCSSIEAINRFANGLVGKIDHPLLIQGQSGREALIQKYRVLGNAVLIGSFSFWEGVDIKGRLLSNVIIDKLPFASPDDALIDAKLKVAELDNINGFEQVLLPKAVLRFKQGVGRLLRHETDKGLITLLDDRIINKSYGKTFIDSVPPIRKTRKHATAMAFLEKLQ</sequence>
<protein>
    <submittedName>
        <fullName evidence="6">ATP-dependent DNA helicase</fullName>
    </submittedName>
</protein>
<evidence type="ECO:0000313" key="7">
    <source>
        <dbReference type="Proteomes" id="UP000281474"/>
    </source>
</evidence>
<organism evidence="6 7">
    <name type="scientific">Parashewanella curva</name>
    <dbReference type="NCBI Taxonomy" id="2338552"/>
    <lineage>
        <taxon>Bacteria</taxon>
        <taxon>Pseudomonadati</taxon>
        <taxon>Pseudomonadota</taxon>
        <taxon>Gammaproteobacteria</taxon>
        <taxon>Alteromonadales</taxon>
        <taxon>Shewanellaceae</taxon>
        <taxon>Parashewanella</taxon>
    </lineage>
</organism>
<evidence type="ECO:0000256" key="2">
    <source>
        <dbReference type="ARBA" id="ARBA00022801"/>
    </source>
</evidence>
<reference evidence="6 7" key="1">
    <citation type="submission" date="2018-09" db="EMBL/GenBank/DDBJ databases">
        <title>Phylogeny of the Shewanellaceae, and recommendation for two new genera, Pseudoshewanella and Parashewanella.</title>
        <authorList>
            <person name="Wang G."/>
        </authorList>
    </citation>
    <scope>NUCLEOTIDE SEQUENCE [LARGE SCALE GENOMIC DNA]</scope>
    <source>
        <strain evidence="6 7">C51</strain>
    </source>
</reference>
<keyword evidence="3" id="KW-0067">ATP-binding</keyword>
<dbReference type="Pfam" id="PF13307">
    <property type="entry name" value="Helicase_C_2"/>
    <property type="match status" value="1"/>
</dbReference>
<feature type="domain" description="Helicase ATP-binding" evidence="5">
    <location>
        <begin position="23"/>
        <end position="309"/>
    </location>
</feature>
<dbReference type="EMBL" id="QZEI01000061">
    <property type="protein sequence ID" value="RLV58657.1"/>
    <property type="molecule type" value="Genomic_DNA"/>
</dbReference>
<dbReference type="InterPro" id="IPR027417">
    <property type="entry name" value="P-loop_NTPase"/>
</dbReference>
<keyword evidence="1" id="KW-0547">Nucleotide-binding</keyword>
<dbReference type="RefSeq" id="WP_121840033.1">
    <property type="nucleotide sequence ID" value="NZ_ML014810.1"/>
</dbReference>
<dbReference type="InterPro" id="IPR045028">
    <property type="entry name" value="DinG/Rad3-like"/>
</dbReference>
<dbReference type="GO" id="GO:0005524">
    <property type="term" value="F:ATP binding"/>
    <property type="evidence" value="ECO:0007669"/>
    <property type="project" value="UniProtKB-KW"/>
</dbReference>
<evidence type="ECO:0000256" key="4">
    <source>
        <dbReference type="ARBA" id="ARBA00038058"/>
    </source>
</evidence>
<dbReference type="GO" id="GO:0003676">
    <property type="term" value="F:nucleic acid binding"/>
    <property type="evidence" value="ECO:0007669"/>
    <property type="project" value="InterPro"/>
</dbReference>
<dbReference type="PANTHER" id="PTHR11472:SF34">
    <property type="entry name" value="REGULATOR OF TELOMERE ELONGATION HELICASE 1"/>
    <property type="match status" value="1"/>
</dbReference>
<comment type="caution">
    <text evidence="6">The sequence shown here is derived from an EMBL/GenBank/DDBJ whole genome shotgun (WGS) entry which is preliminary data.</text>
</comment>
<dbReference type="SUPFAM" id="SSF52540">
    <property type="entry name" value="P-loop containing nucleoside triphosphate hydrolases"/>
    <property type="match status" value="1"/>
</dbReference>
<accession>A0A3L8PT93</accession>
<dbReference type="SMART" id="SM00491">
    <property type="entry name" value="HELICc2"/>
    <property type="match status" value="1"/>
</dbReference>
<dbReference type="GO" id="GO:0003678">
    <property type="term" value="F:DNA helicase activity"/>
    <property type="evidence" value="ECO:0007669"/>
    <property type="project" value="TreeGrafter"/>
</dbReference>
<evidence type="ECO:0000313" key="6">
    <source>
        <dbReference type="EMBL" id="RLV58657.1"/>
    </source>
</evidence>
<comment type="similarity">
    <text evidence="4">Belongs to the helicase family. DinG subfamily.</text>
</comment>
<dbReference type="Pfam" id="PF00270">
    <property type="entry name" value="DEAD"/>
    <property type="match status" value="1"/>
</dbReference>
<name>A0A3L8PT93_9GAMM</name>
<keyword evidence="6" id="KW-0347">Helicase</keyword>
<dbReference type="InterPro" id="IPR014013">
    <property type="entry name" value="Helic_SF1/SF2_ATP-bd_DinG/Rad3"/>
</dbReference>
<keyword evidence="2" id="KW-0378">Hydrolase</keyword>